<dbReference type="PANTHER" id="PTHR12570">
    <property type="match status" value="1"/>
</dbReference>
<feature type="chain" id="PRO_5036408897" description="EamA domain-containing protein" evidence="6">
    <location>
        <begin position="22"/>
        <end position="317"/>
    </location>
</feature>
<name>A0A813HQG9_POLGL</name>
<gene>
    <name evidence="7" type="ORF">PGLA1383_LOCUS54966</name>
    <name evidence="8" type="ORF">PGLA2088_LOCUS47702</name>
</gene>
<dbReference type="AlphaFoldDB" id="A0A813HQG9"/>
<dbReference type="Proteomes" id="UP000654075">
    <property type="component" value="Unassembled WGS sequence"/>
</dbReference>
<feature type="transmembrane region" description="Helical" evidence="5">
    <location>
        <begin position="221"/>
        <end position="240"/>
    </location>
</feature>
<dbReference type="GO" id="GO:0015095">
    <property type="term" value="F:magnesium ion transmembrane transporter activity"/>
    <property type="evidence" value="ECO:0007669"/>
    <property type="project" value="InterPro"/>
</dbReference>
<evidence type="ECO:0000256" key="2">
    <source>
        <dbReference type="ARBA" id="ARBA00022692"/>
    </source>
</evidence>
<accession>A0A813HQG9</accession>
<dbReference type="EMBL" id="CAJNNV010032444">
    <property type="protein sequence ID" value="CAE8639997.1"/>
    <property type="molecule type" value="Genomic_DNA"/>
</dbReference>
<evidence type="ECO:0000313" key="9">
    <source>
        <dbReference type="Proteomes" id="UP000654075"/>
    </source>
</evidence>
<comment type="subcellular location">
    <subcellularLocation>
        <location evidence="1">Membrane</location>
        <topology evidence="1">Multi-pass membrane protein</topology>
    </subcellularLocation>
</comment>
<evidence type="ECO:0000256" key="1">
    <source>
        <dbReference type="ARBA" id="ARBA00004141"/>
    </source>
</evidence>
<feature type="signal peptide" evidence="6">
    <location>
        <begin position="1"/>
        <end position="21"/>
    </location>
</feature>
<dbReference type="PANTHER" id="PTHR12570:SF82">
    <property type="entry name" value="NIPA-LIKE PROTEIN 3"/>
    <property type="match status" value="1"/>
</dbReference>
<feature type="transmembrane region" description="Helical" evidence="5">
    <location>
        <begin position="165"/>
        <end position="181"/>
    </location>
</feature>
<feature type="transmembrane region" description="Helical" evidence="5">
    <location>
        <begin position="96"/>
        <end position="120"/>
    </location>
</feature>
<dbReference type="Proteomes" id="UP000626109">
    <property type="component" value="Unassembled WGS sequence"/>
</dbReference>
<evidence type="ECO:0008006" key="10">
    <source>
        <dbReference type="Google" id="ProtNLM"/>
    </source>
</evidence>
<evidence type="ECO:0000256" key="6">
    <source>
        <dbReference type="SAM" id="SignalP"/>
    </source>
</evidence>
<organism evidence="7 9">
    <name type="scientific">Polarella glacialis</name>
    <name type="common">Dinoflagellate</name>
    <dbReference type="NCBI Taxonomy" id="89957"/>
    <lineage>
        <taxon>Eukaryota</taxon>
        <taxon>Sar</taxon>
        <taxon>Alveolata</taxon>
        <taxon>Dinophyceae</taxon>
        <taxon>Suessiales</taxon>
        <taxon>Suessiaceae</taxon>
        <taxon>Polarella</taxon>
    </lineage>
</organism>
<dbReference type="EMBL" id="CAJNNW010036522">
    <property type="protein sequence ID" value="CAE8735193.1"/>
    <property type="molecule type" value="Genomic_DNA"/>
</dbReference>
<evidence type="ECO:0000313" key="7">
    <source>
        <dbReference type="EMBL" id="CAE8639997.1"/>
    </source>
</evidence>
<evidence type="ECO:0000313" key="8">
    <source>
        <dbReference type="EMBL" id="CAE8735193.1"/>
    </source>
</evidence>
<sequence length="317" mass="33140">LWLGACLGCTLLWPWSSVAHAVTRMPEGAPLLRLGCLAGILLGATSGSLHGVAMALRKCAGGSKASYWTQWQWWLGIACDGVAGVLFMASSPFVPAVLLLPVVAVSQMSSGYVIGVCCLGESSSKRAGLGLLCAVLGVVILEGSGQGEAAPAPLSTFFVQWARPQFVLMNGIVIGLLLVASQSRDRSMLYILLAAYADGLQFLTTRTLATTVLSGENLLNSWVLLVCCLKGILVGLFLHFQQLALAENLSRVAATYPIVAAPMTCLLGTIFFGDHLAFTPQLLLTAVAVLLGLVLLSGPPKGTLPDTLAESSAETLL</sequence>
<evidence type="ECO:0000256" key="5">
    <source>
        <dbReference type="SAM" id="Phobius"/>
    </source>
</evidence>
<feature type="transmembrane region" description="Helical" evidence="5">
    <location>
        <begin position="278"/>
        <end position="296"/>
    </location>
</feature>
<keyword evidence="9" id="KW-1185">Reference proteome</keyword>
<feature type="non-terminal residue" evidence="7">
    <location>
        <position position="317"/>
    </location>
</feature>
<protein>
    <recommendedName>
        <fullName evidence="10">EamA domain-containing protein</fullName>
    </recommendedName>
</protein>
<evidence type="ECO:0000256" key="4">
    <source>
        <dbReference type="ARBA" id="ARBA00023136"/>
    </source>
</evidence>
<feature type="transmembrane region" description="Helical" evidence="5">
    <location>
        <begin position="127"/>
        <end position="145"/>
    </location>
</feature>
<comment type="caution">
    <text evidence="7">The sequence shown here is derived from an EMBL/GenBank/DDBJ whole genome shotgun (WGS) entry which is preliminary data.</text>
</comment>
<evidence type="ECO:0000256" key="3">
    <source>
        <dbReference type="ARBA" id="ARBA00022989"/>
    </source>
</evidence>
<keyword evidence="4 5" id="KW-0472">Membrane</keyword>
<dbReference type="GO" id="GO:0016020">
    <property type="term" value="C:membrane"/>
    <property type="evidence" value="ECO:0007669"/>
    <property type="project" value="UniProtKB-SubCell"/>
</dbReference>
<keyword evidence="2 5" id="KW-0812">Transmembrane</keyword>
<dbReference type="InterPro" id="IPR008521">
    <property type="entry name" value="Mg_trans_NIPA"/>
</dbReference>
<feature type="transmembrane region" description="Helical" evidence="5">
    <location>
        <begin position="188"/>
        <end position="209"/>
    </location>
</feature>
<dbReference type="Pfam" id="PF05653">
    <property type="entry name" value="Mg_trans_NIPA"/>
    <property type="match status" value="1"/>
</dbReference>
<reference evidence="7" key="1">
    <citation type="submission" date="2021-02" db="EMBL/GenBank/DDBJ databases">
        <authorList>
            <person name="Dougan E. K."/>
            <person name="Rhodes N."/>
            <person name="Thang M."/>
            <person name="Chan C."/>
        </authorList>
    </citation>
    <scope>NUCLEOTIDE SEQUENCE</scope>
</reference>
<keyword evidence="6" id="KW-0732">Signal</keyword>
<keyword evidence="3 5" id="KW-1133">Transmembrane helix</keyword>
<proteinExistence type="predicted"/>
<feature type="transmembrane region" description="Helical" evidence="5">
    <location>
        <begin position="252"/>
        <end position="272"/>
    </location>
</feature>
<feature type="transmembrane region" description="Helical" evidence="5">
    <location>
        <begin position="73"/>
        <end position="90"/>
    </location>
</feature>
<feature type="transmembrane region" description="Helical" evidence="5">
    <location>
        <begin position="31"/>
        <end position="52"/>
    </location>
</feature>